<evidence type="ECO:0000256" key="5">
    <source>
        <dbReference type="ARBA" id="ARBA00023242"/>
    </source>
</evidence>
<dbReference type="PANTHER" id="PTHR23235">
    <property type="entry name" value="KRUEPPEL-LIKE TRANSCRIPTION FACTOR"/>
    <property type="match status" value="1"/>
</dbReference>
<evidence type="ECO:0000256" key="1">
    <source>
        <dbReference type="ARBA" id="ARBA00022723"/>
    </source>
</evidence>
<feature type="domain" description="C2H2-type" evidence="7">
    <location>
        <begin position="259"/>
        <end position="286"/>
    </location>
</feature>
<dbReference type="AlphaFoldDB" id="A0A6Q2X967"/>
<dbReference type="OMA" id="SNIKTDH"/>
<dbReference type="SUPFAM" id="SSF57667">
    <property type="entry name" value="beta-beta-alpha zinc fingers"/>
    <property type="match status" value="1"/>
</dbReference>
<proteinExistence type="predicted"/>
<dbReference type="GeneTree" id="ENSGT01150000286939"/>
<keyword evidence="5" id="KW-0539">Nucleus</keyword>
<dbReference type="Proteomes" id="UP000265140">
    <property type="component" value="Chromosome 14"/>
</dbReference>
<accession>A0A6Q2X967</accession>
<evidence type="ECO:0000256" key="3">
    <source>
        <dbReference type="ARBA" id="ARBA00022771"/>
    </source>
</evidence>
<keyword evidence="2" id="KW-0677">Repeat</keyword>
<dbReference type="Bgee" id="ENSELUG00000026357">
    <property type="expression patterns" value="Expressed in stomach and 9 other cell types or tissues"/>
</dbReference>
<dbReference type="Ensembl" id="ENSELUT00000083803.2">
    <property type="protein sequence ID" value="ENSELUP00000049636.2"/>
    <property type="gene ID" value="ENSELUG00000026357.2"/>
</dbReference>
<reference evidence="8" key="4">
    <citation type="submission" date="2025-09" db="UniProtKB">
        <authorList>
            <consortium name="Ensembl"/>
        </authorList>
    </citation>
    <scope>IDENTIFICATION</scope>
</reference>
<name>A0A6Q2X967_ESOLU</name>
<dbReference type="Gene3D" id="3.30.160.60">
    <property type="entry name" value="Classic Zinc Finger"/>
    <property type="match status" value="3"/>
</dbReference>
<dbReference type="InParanoid" id="A0A6Q2X967"/>
<feature type="domain" description="C2H2-type" evidence="7">
    <location>
        <begin position="231"/>
        <end position="258"/>
    </location>
</feature>
<evidence type="ECO:0000256" key="6">
    <source>
        <dbReference type="PROSITE-ProRule" id="PRU00042"/>
    </source>
</evidence>
<keyword evidence="4" id="KW-0862">Zinc</keyword>
<dbReference type="GO" id="GO:0000981">
    <property type="term" value="F:DNA-binding transcription factor activity, RNA polymerase II-specific"/>
    <property type="evidence" value="ECO:0007669"/>
    <property type="project" value="TreeGrafter"/>
</dbReference>
<evidence type="ECO:0000259" key="7">
    <source>
        <dbReference type="PROSITE" id="PS50157"/>
    </source>
</evidence>
<dbReference type="GO" id="GO:0000978">
    <property type="term" value="F:RNA polymerase II cis-regulatory region sequence-specific DNA binding"/>
    <property type="evidence" value="ECO:0007669"/>
    <property type="project" value="TreeGrafter"/>
</dbReference>
<keyword evidence="1" id="KW-0479">Metal-binding</keyword>
<evidence type="ECO:0000256" key="2">
    <source>
        <dbReference type="ARBA" id="ARBA00022737"/>
    </source>
</evidence>
<dbReference type="InterPro" id="IPR036236">
    <property type="entry name" value="Znf_C2H2_sf"/>
</dbReference>
<dbReference type="PANTHER" id="PTHR23235:SF142">
    <property type="entry name" value="ZINC FINGER PROTEIN 384"/>
    <property type="match status" value="1"/>
</dbReference>
<dbReference type="PROSITE" id="PS00028">
    <property type="entry name" value="ZINC_FINGER_C2H2_1"/>
    <property type="match status" value="2"/>
</dbReference>
<dbReference type="PROSITE" id="PS50157">
    <property type="entry name" value="ZINC_FINGER_C2H2_2"/>
    <property type="match status" value="2"/>
</dbReference>
<keyword evidence="9" id="KW-1185">Reference proteome</keyword>
<reference evidence="8" key="3">
    <citation type="submission" date="2025-08" db="UniProtKB">
        <authorList>
            <consortium name="Ensembl"/>
        </authorList>
    </citation>
    <scope>IDENTIFICATION</scope>
</reference>
<protein>
    <recommendedName>
        <fullName evidence="7">C2H2-type domain-containing protein</fullName>
    </recommendedName>
</protein>
<reference evidence="9" key="1">
    <citation type="journal article" date="2014" name="PLoS ONE">
        <title>The genome and linkage map of the northern pike (Esox lucius): conserved synteny revealed between the salmonid sister group and the Neoteleostei.</title>
        <authorList>
            <person name="Rondeau E.B."/>
            <person name="Minkley D.R."/>
            <person name="Leong J.S."/>
            <person name="Messmer A.M."/>
            <person name="Jantzen J.R."/>
            <person name="von Schalburg K.R."/>
            <person name="Lemon C."/>
            <person name="Bird N.H."/>
            <person name="Koop B.F."/>
        </authorList>
    </citation>
    <scope>NUCLEOTIDE SEQUENCE</scope>
</reference>
<organism evidence="8 9">
    <name type="scientific">Esox lucius</name>
    <name type="common">Northern pike</name>
    <dbReference type="NCBI Taxonomy" id="8010"/>
    <lineage>
        <taxon>Eukaryota</taxon>
        <taxon>Metazoa</taxon>
        <taxon>Chordata</taxon>
        <taxon>Craniata</taxon>
        <taxon>Vertebrata</taxon>
        <taxon>Euteleostomi</taxon>
        <taxon>Actinopterygii</taxon>
        <taxon>Neopterygii</taxon>
        <taxon>Teleostei</taxon>
        <taxon>Protacanthopterygii</taxon>
        <taxon>Esociformes</taxon>
        <taxon>Esocidae</taxon>
        <taxon>Esox</taxon>
    </lineage>
</organism>
<evidence type="ECO:0000313" key="9">
    <source>
        <dbReference type="Proteomes" id="UP000265140"/>
    </source>
</evidence>
<dbReference type="FunFam" id="3.30.160.60:FF:002343">
    <property type="entry name" value="Zinc finger protein 33A"/>
    <property type="match status" value="1"/>
</dbReference>
<dbReference type="Pfam" id="PF00096">
    <property type="entry name" value="zf-C2H2"/>
    <property type="match status" value="1"/>
</dbReference>
<dbReference type="SMART" id="SM00355">
    <property type="entry name" value="ZnF_C2H2"/>
    <property type="match status" value="2"/>
</dbReference>
<dbReference type="InterPro" id="IPR013087">
    <property type="entry name" value="Znf_C2H2_type"/>
</dbReference>
<sequence>MNVKNKLFHSILPLFINTGKTCTIYQLSIVKNIFTVYGSIMTLSFLLQTFSNSLTLERSLPLRSSSRQEELATSKAKVQPHWLEETLLSPALVKSDSHQDPSVSPHLHQPQIVEKQQGDIFSTTVEQIKTENDKEYYSISEPNNDSQPIFAENPQCSVSQTETFDDTCLERGPHSVGSKRIQTLQGQSSCIGTNNERKSVELSHVKLPVCESQSHAASLQGHLQTHMDTGFSCHICHKRFRMKTEVVMHMGIHKGENPFKCLSCGKDFRNSSNLTKHIRSHTGEKPYQCPHCSKRFSGFFLHCYKQRNNRESNIKTDHYTKKTGD</sequence>
<keyword evidence="3 6" id="KW-0863">Zinc-finger</keyword>
<evidence type="ECO:0000313" key="8">
    <source>
        <dbReference type="Ensembl" id="ENSELUP00000049636.2"/>
    </source>
</evidence>
<reference evidence="8" key="2">
    <citation type="submission" date="2020-02" db="EMBL/GenBank/DDBJ databases">
        <title>Esox lucius (northern pike) genome, fEsoLuc1, primary haplotype.</title>
        <authorList>
            <person name="Myers G."/>
            <person name="Karagic N."/>
            <person name="Meyer A."/>
            <person name="Pippel M."/>
            <person name="Reichard M."/>
            <person name="Winkler S."/>
            <person name="Tracey A."/>
            <person name="Sims Y."/>
            <person name="Howe K."/>
            <person name="Rhie A."/>
            <person name="Formenti G."/>
            <person name="Durbin R."/>
            <person name="Fedrigo O."/>
            <person name="Jarvis E.D."/>
        </authorList>
    </citation>
    <scope>NUCLEOTIDE SEQUENCE [LARGE SCALE GENOMIC DNA]</scope>
</reference>
<evidence type="ECO:0000256" key="4">
    <source>
        <dbReference type="ARBA" id="ARBA00022833"/>
    </source>
</evidence>
<dbReference type="GO" id="GO:0008270">
    <property type="term" value="F:zinc ion binding"/>
    <property type="evidence" value="ECO:0007669"/>
    <property type="project" value="UniProtKB-KW"/>
</dbReference>